<proteinExistence type="predicted"/>
<evidence type="ECO:0000256" key="2">
    <source>
        <dbReference type="ARBA" id="ARBA00012438"/>
    </source>
</evidence>
<dbReference type="InterPro" id="IPR004358">
    <property type="entry name" value="Sig_transdc_His_kin-like_C"/>
</dbReference>
<comment type="catalytic activity">
    <reaction evidence="1">
        <text>ATP + protein L-histidine = ADP + protein N-phospho-L-histidine.</text>
        <dbReference type="EC" id="2.7.13.3"/>
    </reaction>
</comment>
<keyword evidence="4" id="KW-0418">Kinase</keyword>
<keyword evidence="3" id="KW-0808">Transferase</keyword>
<accession>A0ABT8DC53</accession>
<dbReference type="PRINTS" id="PR00344">
    <property type="entry name" value="BCTRLSENSOR"/>
</dbReference>
<dbReference type="EMBL" id="JAUFRC010000003">
    <property type="protein sequence ID" value="MDN3714045.1"/>
    <property type="molecule type" value="Genomic_DNA"/>
</dbReference>
<dbReference type="PANTHER" id="PTHR43047:SF9">
    <property type="entry name" value="HISTIDINE KINASE"/>
    <property type="match status" value="1"/>
</dbReference>
<evidence type="ECO:0000259" key="7">
    <source>
        <dbReference type="PROSITE" id="PS50110"/>
    </source>
</evidence>
<dbReference type="InterPro" id="IPR001789">
    <property type="entry name" value="Sig_transdc_resp-reg_receiver"/>
</dbReference>
<dbReference type="InterPro" id="IPR003594">
    <property type="entry name" value="HATPase_dom"/>
</dbReference>
<keyword evidence="5" id="KW-0597">Phosphoprotein</keyword>
<evidence type="ECO:0000256" key="3">
    <source>
        <dbReference type="ARBA" id="ARBA00022679"/>
    </source>
</evidence>
<dbReference type="Gene3D" id="3.30.565.10">
    <property type="entry name" value="Histidine kinase-like ATPase, C-terminal domain"/>
    <property type="match status" value="1"/>
</dbReference>
<dbReference type="SUPFAM" id="SSF55874">
    <property type="entry name" value="ATPase domain of HSP90 chaperone/DNA topoisomerase II/histidine kinase"/>
    <property type="match status" value="1"/>
</dbReference>
<comment type="caution">
    <text evidence="8">The sequence shown here is derived from an EMBL/GenBank/DDBJ whole genome shotgun (WGS) entry which is preliminary data.</text>
</comment>
<dbReference type="InterPro" id="IPR036890">
    <property type="entry name" value="HATPase_C_sf"/>
</dbReference>
<evidence type="ECO:0000256" key="6">
    <source>
        <dbReference type="SAM" id="MobiDB-lite"/>
    </source>
</evidence>
<feature type="domain" description="Response regulatory" evidence="7">
    <location>
        <begin position="101"/>
        <end position="218"/>
    </location>
</feature>
<gene>
    <name evidence="8" type="ORF">QWZ10_23765</name>
</gene>
<organism evidence="8 9">
    <name type="scientific">Paracoccus cavernae</name>
    <dbReference type="NCBI Taxonomy" id="1571207"/>
    <lineage>
        <taxon>Bacteria</taxon>
        <taxon>Pseudomonadati</taxon>
        <taxon>Pseudomonadota</taxon>
        <taxon>Alphaproteobacteria</taxon>
        <taxon>Rhodobacterales</taxon>
        <taxon>Paracoccaceae</taxon>
        <taxon>Paracoccus</taxon>
    </lineage>
</organism>
<dbReference type="SMART" id="SM00448">
    <property type="entry name" value="REC"/>
    <property type="match status" value="1"/>
</dbReference>
<evidence type="ECO:0000256" key="5">
    <source>
        <dbReference type="PROSITE-ProRule" id="PRU00169"/>
    </source>
</evidence>
<sequence>MAGPDPRQRPGIDTADQALIFREFHRLDSKAAAGEGLGLGLAIVERAAGQLGHRIGLRSALGCGSTFSVSMTSAEGLLPARTPPAPQTRTAGPDEEQSGQTVLLVENDAELARATTELLERWGLTVLGVASGEEALDLIAETGVEPDLCLVDYQLGAGMDGIACLNALRMRFGRDLPARLVTADRSAELGERAREYGIEILQKPVAPRLLGPSSSARNEQRAAQALCPISAHGSARQPPIAPDGGHCRAHTGKNAPLIEQYHAATGTERRVRSSWNAAIPLTT</sequence>
<keyword evidence="9" id="KW-1185">Reference proteome</keyword>
<dbReference type="Proteomes" id="UP001243846">
    <property type="component" value="Unassembled WGS sequence"/>
</dbReference>
<dbReference type="EC" id="2.7.13.3" evidence="2"/>
<feature type="region of interest" description="Disordered" evidence="6">
    <location>
        <begin position="77"/>
        <end position="98"/>
    </location>
</feature>
<dbReference type="Pfam" id="PF02518">
    <property type="entry name" value="HATPase_c"/>
    <property type="match status" value="1"/>
</dbReference>
<evidence type="ECO:0000256" key="4">
    <source>
        <dbReference type="ARBA" id="ARBA00022777"/>
    </source>
</evidence>
<dbReference type="CDD" id="cd00156">
    <property type="entry name" value="REC"/>
    <property type="match status" value="1"/>
</dbReference>
<dbReference type="SUPFAM" id="SSF52172">
    <property type="entry name" value="CheY-like"/>
    <property type="match status" value="1"/>
</dbReference>
<name>A0ABT8DC53_9RHOB</name>
<evidence type="ECO:0000313" key="8">
    <source>
        <dbReference type="EMBL" id="MDN3714045.1"/>
    </source>
</evidence>
<dbReference type="Pfam" id="PF00072">
    <property type="entry name" value="Response_reg"/>
    <property type="match status" value="1"/>
</dbReference>
<dbReference type="InterPro" id="IPR011006">
    <property type="entry name" value="CheY-like_superfamily"/>
</dbReference>
<evidence type="ECO:0000256" key="1">
    <source>
        <dbReference type="ARBA" id="ARBA00000085"/>
    </source>
</evidence>
<dbReference type="PROSITE" id="PS50110">
    <property type="entry name" value="RESPONSE_REGULATORY"/>
    <property type="match status" value="1"/>
</dbReference>
<reference evidence="9" key="1">
    <citation type="journal article" date="2019" name="Int. J. Syst. Evol. Microbiol.">
        <title>The Global Catalogue of Microorganisms (GCM) 10K type strain sequencing project: providing services to taxonomists for standard genome sequencing and annotation.</title>
        <authorList>
            <consortium name="The Broad Institute Genomics Platform"/>
            <consortium name="The Broad Institute Genome Sequencing Center for Infectious Disease"/>
            <person name="Wu L."/>
            <person name="Ma J."/>
        </authorList>
    </citation>
    <scope>NUCLEOTIDE SEQUENCE [LARGE SCALE GENOMIC DNA]</scope>
    <source>
        <strain evidence="9">CECT 8482</strain>
    </source>
</reference>
<dbReference type="PANTHER" id="PTHR43047">
    <property type="entry name" value="TWO-COMPONENT HISTIDINE PROTEIN KINASE"/>
    <property type="match status" value="1"/>
</dbReference>
<dbReference type="Gene3D" id="3.40.50.2300">
    <property type="match status" value="1"/>
</dbReference>
<evidence type="ECO:0000313" key="9">
    <source>
        <dbReference type="Proteomes" id="UP001243846"/>
    </source>
</evidence>
<protein>
    <recommendedName>
        <fullName evidence="2">histidine kinase</fullName>
        <ecNumber evidence="2">2.7.13.3</ecNumber>
    </recommendedName>
</protein>
<feature type="modified residue" description="4-aspartylphosphate" evidence="5">
    <location>
        <position position="152"/>
    </location>
</feature>